<dbReference type="AlphaFoldDB" id="A0A1J9QIL4"/>
<accession>A0A1J9QIL4</accession>
<gene>
    <name evidence="2" type="ORF">AJ78_00059</name>
</gene>
<reference evidence="2 3" key="1">
    <citation type="submission" date="2015-07" db="EMBL/GenBank/DDBJ databases">
        <title>Emmonsia species relationships and genome sequence.</title>
        <authorList>
            <consortium name="The Broad Institute Genomics Platform"/>
            <person name="Cuomo C.A."/>
            <person name="Munoz J.F."/>
            <person name="Imamovic A."/>
            <person name="Priest M.E."/>
            <person name="Young S."/>
            <person name="Clay O.K."/>
            <person name="McEwen J.G."/>
        </authorList>
    </citation>
    <scope>NUCLEOTIDE SEQUENCE [LARGE SCALE GENOMIC DNA]</scope>
    <source>
        <strain evidence="2 3">UAMH 9510</strain>
    </source>
</reference>
<comment type="caution">
    <text evidence="2">The sequence shown here is derived from an EMBL/GenBank/DDBJ whole genome shotgun (WGS) entry which is preliminary data.</text>
</comment>
<feature type="compositionally biased region" description="Acidic residues" evidence="1">
    <location>
        <begin position="89"/>
        <end position="99"/>
    </location>
</feature>
<organism evidence="2 3">
    <name type="scientific">Emergomyces pasteurianus Ep9510</name>
    <dbReference type="NCBI Taxonomy" id="1447872"/>
    <lineage>
        <taxon>Eukaryota</taxon>
        <taxon>Fungi</taxon>
        <taxon>Dikarya</taxon>
        <taxon>Ascomycota</taxon>
        <taxon>Pezizomycotina</taxon>
        <taxon>Eurotiomycetes</taxon>
        <taxon>Eurotiomycetidae</taxon>
        <taxon>Onygenales</taxon>
        <taxon>Ajellomycetaceae</taxon>
        <taxon>Emergomyces</taxon>
    </lineage>
</organism>
<dbReference type="VEuPathDB" id="FungiDB:AJ78_00059"/>
<sequence length="121" mass="12889">MTSSIFLPLITSSTSTSTSNANIYAYAAMLNALDTTTTFPLVQNLRLRNPSASTSLKELPVPLLAPEEANGQRASMVDSEQRTDTVEFGGEDFEDDEGEGEAKVRCAARTSTIASGVNDPI</sequence>
<evidence type="ECO:0000256" key="1">
    <source>
        <dbReference type="SAM" id="MobiDB-lite"/>
    </source>
</evidence>
<name>A0A1J9QIL4_9EURO</name>
<evidence type="ECO:0000313" key="2">
    <source>
        <dbReference type="EMBL" id="OJD20043.1"/>
    </source>
</evidence>
<evidence type="ECO:0000313" key="3">
    <source>
        <dbReference type="Proteomes" id="UP000182235"/>
    </source>
</evidence>
<keyword evidence="3" id="KW-1185">Reference proteome</keyword>
<proteinExistence type="predicted"/>
<dbReference type="EMBL" id="LGRN01000001">
    <property type="protein sequence ID" value="OJD20043.1"/>
    <property type="molecule type" value="Genomic_DNA"/>
</dbReference>
<feature type="region of interest" description="Disordered" evidence="1">
    <location>
        <begin position="67"/>
        <end position="103"/>
    </location>
</feature>
<protein>
    <submittedName>
        <fullName evidence="2">Uncharacterized protein</fullName>
    </submittedName>
</protein>
<dbReference type="Proteomes" id="UP000182235">
    <property type="component" value="Unassembled WGS sequence"/>
</dbReference>